<evidence type="ECO:0000313" key="1">
    <source>
        <dbReference type="EMBL" id="MPC10862.1"/>
    </source>
</evidence>
<gene>
    <name evidence="1" type="ORF">E2C01_003506</name>
</gene>
<dbReference type="Proteomes" id="UP000324222">
    <property type="component" value="Unassembled WGS sequence"/>
</dbReference>
<keyword evidence="2" id="KW-1185">Reference proteome</keyword>
<name>A0A5B7CMD1_PORTR</name>
<organism evidence="1 2">
    <name type="scientific">Portunus trituberculatus</name>
    <name type="common">Swimming crab</name>
    <name type="synonym">Neptunus trituberculatus</name>
    <dbReference type="NCBI Taxonomy" id="210409"/>
    <lineage>
        <taxon>Eukaryota</taxon>
        <taxon>Metazoa</taxon>
        <taxon>Ecdysozoa</taxon>
        <taxon>Arthropoda</taxon>
        <taxon>Crustacea</taxon>
        <taxon>Multicrustacea</taxon>
        <taxon>Malacostraca</taxon>
        <taxon>Eumalacostraca</taxon>
        <taxon>Eucarida</taxon>
        <taxon>Decapoda</taxon>
        <taxon>Pleocyemata</taxon>
        <taxon>Brachyura</taxon>
        <taxon>Eubrachyura</taxon>
        <taxon>Portunoidea</taxon>
        <taxon>Portunidae</taxon>
        <taxon>Portuninae</taxon>
        <taxon>Portunus</taxon>
    </lineage>
</organism>
<proteinExistence type="predicted"/>
<dbReference type="AlphaFoldDB" id="A0A5B7CMD1"/>
<dbReference type="EMBL" id="VSRR010000134">
    <property type="protein sequence ID" value="MPC10862.1"/>
    <property type="molecule type" value="Genomic_DNA"/>
</dbReference>
<evidence type="ECO:0000313" key="2">
    <source>
        <dbReference type="Proteomes" id="UP000324222"/>
    </source>
</evidence>
<accession>A0A5B7CMD1</accession>
<sequence length="82" mass="8727">MASKGKAVSSTSVMKVKMLVADKMAVIQDHERRVNCAVLCCAVPSHAVPCLAIPNHLSAKFEIKGQKQSKNLAPQSLPGTAR</sequence>
<comment type="caution">
    <text evidence="1">The sequence shown here is derived from an EMBL/GenBank/DDBJ whole genome shotgun (WGS) entry which is preliminary data.</text>
</comment>
<protein>
    <submittedName>
        <fullName evidence="1">Uncharacterized protein</fullName>
    </submittedName>
</protein>
<reference evidence="1 2" key="1">
    <citation type="submission" date="2019-05" db="EMBL/GenBank/DDBJ databases">
        <title>Another draft genome of Portunus trituberculatus and its Hox gene families provides insights of decapod evolution.</title>
        <authorList>
            <person name="Jeong J.-H."/>
            <person name="Song I."/>
            <person name="Kim S."/>
            <person name="Choi T."/>
            <person name="Kim D."/>
            <person name="Ryu S."/>
            <person name="Kim W."/>
        </authorList>
    </citation>
    <scope>NUCLEOTIDE SEQUENCE [LARGE SCALE GENOMIC DNA]</scope>
    <source>
        <tissue evidence="1">Muscle</tissue>
    </source>
</reference>